<dbReference type="PANTHER" id="PTHR33730:SF4">
    <property type="entry name" value="OS05G0542732 PROTEIN"/>
    <property type="match status" value="1"/>
</dbReference>
<keyword evidence="2" id="KW-0808">Transferase</keyword>
<feature type="region of interest" description="Disordered" evidence="1">
    <location>
        <begin position="109"/>
        <end position="132"/>
    </location>
</feature>
<dbReference type="GO" id="GO:0016301">
    <property type="term" value="F:kinase activity"/>
    <property type="evidence" value="ECO:0007669"/>
    <property type="project" value="UniProtKB-KW"/>
</dbReference>
<keyword evidence="2" id="KW-0418">Kinase</keyword>
<feature type="compositionally biased region" description="Basic residues" evidence="1">
    <location>
        <begin position="123"/>
        <end position="132"/>
    </location>
</feature>
<sequence length="132" mass="14469">MEGLQRSQISFRRQGSSGMVWDDKFLNAEIEKVRQEKEAEAAAAAGEDAKGDANKEEKGVELKRSQSDGGRGGSRQTAYRTVKVAETEDPPSPKVAACGFCSFFGKAAAEGNEKKQEEEQRQRQQRKSGGKK</sequence>
<evidence type="ECO:0000313" key="2">
    <source>
        <dbReference type="EMBL" id="QCO76337.1"/>
    </source>
</evidence>
<feature type="region of interest" description="Disordered" evidence="1">
    <location>
        <begin position="35"/>
        <end position="97"/>
    </location>
</feature>
<dbReference type="InterPro" id="IPR031421">
    <property type="entry name" value="DUF4666"/>
</dbReference>
<dbReference type="PANTHER" id="PTHR33730">
    <property type="entry name" value="OS05G0542732 PROTEIN-RELATED"/>
    <property type="match status" value="1"/>
</dbReference>
<dbReference type="EMBL" id="MK209696">
    <property type="protein sequence ID" value="QCO76337.1"/>
    <property type="molecule type" value="mRNA"/>
</dbReference>
<protein>
    <submittedName>
        <fullName evidence="2">MAPK kinase substrate protein</fullName>
    </submittedName>
</protein>
<reference evidence="2" key="1">
    <citation type="submission" date="2018-11" db="EMBL/GenBank/DDBJ databases">
        <authorList>
            <person name="Wang Z."/>
            <person name="Wang Y."/>
        </authorList>
    </citation>
    <scope>NUCLEOTIDE SEQUENCE</scope>
</reference>
<proteinExistence type="evidence at transcript level"/>
<feature type="compositionally biased region" description="Basic and acidic residues" evidence="1">
    <location>
        <begin position="111"/>
        <end position="122"/>
    </location>
</feature>
<name>A0A4P8FA81_9CARY</name>
<organism evidence="2">
    <name type="scientific">Tamarix hispida</name>
    <dbReference type="NCBI Taxonomy" id="189793"/>
    <lineage>
        <taxon>Eukaryota</taxon>
        <taxon>Viridiplantae</taxon>
        <taxon>Streptophyta</taxon>
        <taxon>Embryophyta</taxon>
        <taxon>Tracheophyta</taxon>
        <taxon>Spermatophyta</taxon>
        <taxon>Magnoliopsida</taxon>
        <taxon>eudicotyledons</taxon>
        <taxon>Gunneridae</taxon>
        <taxon>Pentapetalae</taxon>
        <taxon>Caryophyllales</taxon>
        <taxon>Tamaricaceae</taxon>
        <taxon>Tamarix</taxon>
    </lineage>
</organism>
<dbReference type="Pfam" id="PF15697">
    <property type="entry name" value="DUF4666"/>
    <property type="match status" value="1"/>
</dbReference>
<feature type="compositionally biased region" description="Basic and acidic residues" evidence="1">
    <location>
        <begin position="47"/>
        <end position="66"/>
    </location>
</feature>
<dbReference type="AlphaFoldDB" id="A0A4P8FA81"/>
<evidence type="ECO:0000256" key="1">
    <source>
        <dbReference type="SAM" id="MobiDB-lite"/>
    </source>
</evidence>
<accession>A0A4P8FA81</accession>